<reference evidence="5" key="1">
    <citation type="journal article" date="2018" name="Front. Microbiol.">
        <title>Genome-Based Analysis Reveals the Taxonomy and Diversity of the Family Idiomarinaceae.</title>
        <authorList>
            <person name="Liu Y."/>
            <person name="Lai Q."/>
            <person name="Shao Z."/>
        </authorList>
    </citation>
    <scope>NUCLEOTIDE SEQUENCE [LARGE SCALE GENOMIC DNA]</scope>
    <source>
        <strain evidence="5">AIS</strain>
    </source>
</reference>
<dbReference type="Pfam" id="PF08308">
    <property type="entry name" value="PEGA"/>
    <property type="match status" value="1"/>
</dbReference>
<dbReference type="AlphaFoldDB" id="A0A432WSW0"/>
<evidence type="ECO:0000259" key="3">
    <source>
        <dbReference type="Pfam" id="PF08308"/>
    </source>
</evidence>
<protein>
    <recommendedName>
        <fullName evidence="6">PEGA domain-containing protein</fullName>
    </recommendedName>
</protein>
<dbReference type="GO" id="GO:0120147">
    <property type="term" value="F:formylglycine-generating oxidase activity"/>
    <property type="evidence" value="ECO:0007669"/>
    <property type="project" value="TreeGrafter"/>
</dbReference>
<feature type="domain" description="Sulfatase-modifying factor enzyme-like" evidence="2">
    <location>
        <begin position="415"/>
        <end position="661"/>
    </location>
</feature>
<evidence type="ECO:0000313" key="5">
    <source>
        <dbReference type="Proteomes" id="UP000286934"/>
    </source>
</evidence>
<dbReference type="InterPro" id="IPR042095">
    <property type="entry name" value="SUMF_sf"/>
</dbReference>
<proteinExistence type="predicted"/>
<feature type="transmembrane region" description="Helical" evidence="1">
    <location>
        <begin position="17"/>
        <end position="39"/>
    </location>
</feature>
<dbReference type="InterPro" id="IPR051043">
    <property type="entry name" value="Sulfatase_Mod_Factor_Kinase"/>
</dbReference>
<accession>A0A432WSW0</accession>
<keyword evidence="1" id="KW-0472">Membrane</keyword>
<keyword evidence="1" id="KW-1133">Transmembrane helix</keyword>
<evidence type="ECO:0008006" key="6">
    <source>
        <dbReference type="Google" id="ProtNLM"/>
    </source>
</evidence>
<dbReference type="InterPro" id="IPR005532">
    <property type="entry name" value="SUMF_dom"/>
</dbReference>
<sequence>MNALDSAIDSGVRKHRLFAILSGSALVIVLAVYLFWLFLLQGFTVIVAPSEAREQAEFRTVSGAGFMLGNKLYLLGSNSTIEVRAPLYISQDVNVDSSTASNIEVTLKPQPAVLVATITPNITDALWQIDGVTLDEGANFRVELPEGEFELSVAHPFYQPQSTIITASKGQQLSHEFSLKPVVGEMQINSVPVGAEVSLDGEVVGNTPLRLTRNGGSYDIRLEAEGYEPVTDTVRLSVGNERATRNYQLELLKATLRAAIQPTGGILTVNEQPIASPARVNANQTLLVRYEKEGYWPASERIELAPGEESTVPFNLRMQMGTVNIAANVPADVYINGAAQGRVPLQLSLQTVPQIVEFRREGYRTLQLEVRPSASAERNVTAELLTEFDARRAEGRPLFANTIGINLLPVSLQAFTMGSPLSESGRNRNEVERPVTFTRNIWLSTHEITEGQYARFTGQGDTTSELPVTNVSWLDAARFTNWLSAQEGLLPFYIIRGDTLVDVRLDSRGYRLPSEAEWEFVAKHFRRAARTQYIWGNQSVLRDNQANFADESLRGEQTFVLRDYEDEHKGKAPVGSYPADRNGFYDLAGNVREWVHDYYQLQPISNGNIAPTAEDYLGPDNGNGRVVKGASYLTGQLELLRASARAQGTEPAADIGFRIARYHN</sequence>
<dbReference type="SUPFAM" id="SSF56436">
    <property type="entry name" value="C-type lectin-like"/>
    <property type="match status" value="1"/>
</dbReference>
<dbReference type="Pfam" id="PF03781">
    <property type="entry name" value="FGE-sulfatase"/>
    <property type="match status" value="1"/>
</dbReference>
<dbReference type="InterPro" id="IPR013229">
    <property type="entry name" value="PEGA"/>
</dbReference>
<organism evidence="4 5">
    <name type="scientific">Aliidiomarina shirensis</name>
    <dbReference type="NCBI Taxonomy" id="1048642"/>
    <lineage>
        <taxon>Bacteria</taxon>
        <taxon>Pseudomonadati</taxon>
        <taxon>Pseudomonadota</taxon>
        <taxon>Gammaproteobacteria</taxon>
        <taxon>Alteromonadales</taxon>
        <taxon>Idiomarinaceae</taxon>
        <taxon>Aliidiomarina</taxon>
    </lineage>
</organism>
<keyword evidence="1" id="KW-0812">Transmembrane</keyword>
<dbReference type="InterPro" id="IPR016187">
    <property type="entry name" value="CTDL_fold"/>
</dbReference>
<dbReference type="OrthoDB" id="9768004at2"/>
<comment type="caution">
    <text evidence="4">The sequence shown here is derived from an EMBL/GenBank/DDBJ whole genome shotgun (WGS) entry which is preliminary data.</text>
</comment>
<keyword evidence="5" id="KW-1185">Reference proteome</keyword>
<dbReference type="PANTHER" id="PTHR23150">
    <property type="entry name" value="SULFATASE MODIFYING FACTOR 1, 2"/>
    <property type="match status" value="1"/>
</dbReference>
<gene>
    <name evidence="4" type="ORF">CWE13_08390</name>
</gene>
<evidence type="ECO:0000313" key="4">
    <source>
        <dbReference type="EMBL" id="RUO36856.1"/>
    </source>
</evidence>
<dbReference type="RefSeq" id="WP_126807669.1">
    <property type="nucleotide sequence ID" value="NZ_PIPP01000003.1"/>
</dbReference>
<dbReference type="Gene3D" id="3.90.1580.10">
    <property type="entry name" value="paralog of FGE (formylglycine-generating enzyme)"/>
    <property type="match status" value="1"/>
</dbReference>
<evidence type="ECO:0000259" key="2">
    <source>
        <dbReference type="Pfam" id="PF03781"/>
    </source>
</evidence>
<evidence type="ECO:0000256" key="1">
    <source>
        <dbReference type="SAM" id="Phobius"/>
    </source>
</evidence>
<dbReference type="Proteomes" id="UP000286934">
    <property type="component" value="Unassembled WGS sequence"/>
</dbReference>
<dbReference type="EMBL" id="PIPP01000003">
    <property type="protein sequence ID" value="RUO36856.1"/>
    <property type="molecule type" value="Genomic_DNA"/>
</dbReference>
<dbReference type="PANTHER" id="PTHR23150:SF19">
    <property type="entry name" value="FORMYLGLYCINE-GENERATING ENZYME"/>
    <property type="match status" value="1"/>
</dbReference>
<feature type="domain" description="PEGA" evidence="3">
    <location>
        <begin position="184"/>
        <end position="250"/>
    </location>
</feature>
<name>A0A432WSW0_9GAMM</name>